<evidence type="ECO:0008006" key="3">
    <source>
        <dbReference type="Google" id="ProtNLM"/>
    </source>
</evidence>
<dbReference type="InterPro" id="IPR012338">
    <property type="entry name" value="Beta-lactam/transpept-like"/>
</dbReference>
<dbReference type="InterPro" id="IPR050789">
    <property type="entry name" value="Diverse_Enzym_Activities"/>
</dbReference>
<name>A0A562D586_9GAMM</name>
<dbReference type="Gene3D" id="3.40.710.10">
    <property type="entry name" value="DD-peptidase/beta-lactamase superfamily"/>
    <property type="match status" value="1"/>
</dbReference>
<dbReference type="EMBL" id="VLJS01000102">
    <property type="protein sequence ID" value="TWH04758.1"/>
    <property type="molecule type" value="Genomic_DNA"/>
</dbReference>
<dbReference type="SUPFAM" id="SSF56601">
    <property type="entry name" value="beta-lactamase/transpeptidase-like"/>
    <property type="match status" value="1"/>
</dbReference>
<organism evidence="1 2">
    <name type="scientific">Pseudoxanthomonas taiwanensis J19</name>
    <dbReference type="NCBI Taxonomy" id="935569"/>
    <lineage>
        <taxon>Bacteria</taxon>
        <taxon>Pseudomonadati</taxon>
        <taxon>Pseudomonadota</taxon>
        <taxon>Gammaproteobacteria</taxon>
        <taxon>Lysobacterales</taxon>
        <taxon>Lysobacteraceae</taxon>
        <taxon>Pseudoxanthomonas</taxon>
    </lineage>
</organism>
<dbReference type="PANTHER" id="PTHR43283:SF7">
    <property type="entry name" value="BETA-LACTAMASE-RELATED DOMAIN-CONTAINING PROTEIN"/>
    <property type="match status" value="1"/>
</dbReference>
<dbReference type="RefSeq" id="WP_028914558.1">
    <property type="nucleotide sequence ID" value="NZ_VLJS01000102.1"/>
</dbReference>
<evidence type="ECO:0000313" key="2">
    <source>
        <dbReference type="Proteomes" id="UP000321583"/>
    </source>
</evidence>
<gene>
    <name evidence="1" type="ORF">L613_000700000070</name>
</gene>
<dbReference type="Proteomes" id="UP000321583">
    <property type="component" value="Unassembled WGS sequence"/>
</dbReference>
<reference evidence="1 2" key="1">
    <citation type="submission" date="2019-07" db="EMBL/GenBank/DDBJ databases">
        <title>Genome sequencing of lignin-degrading bacterial isolates.</title>
        <authorList>
            <person name="Gladden J."/>
        </authorList>
    </citation>
    <scope>NUCLEOTIDE SEQUENCE [LARGE SCALE GENOMIC DNA]</scope>
    <source>
        <strain evidence="1 2">J19</strain>
    </source>
</reference>
<evidence type="ECO:0000313" key="1">
    <source>
        <dbReference type="EMBL" id="TWH04758.1"/>
    </source>
</evidence>
<keyword evidence="2" id="KW-1185">Reference proteome</keyword>
<comment type="caution">
    <text evidence="1">The sequence shown here is derived from an EMBL/GenBank/DDBJ whole genome shotgun (WGS) entry which is preliminary data.</text>
</comment>
<sequence length="103" mass="11617">MYRRGGEWNGRQLVPAAWVAESTRPHARIEDGIDYGYLWWLHHDTSEGRTFDSFAMNGTGGNTVRVFPAQRLVVVVTTTNYGKPDAPQLTFRLLTGKLLPAVR</sequence>
<protein>
    <recommendedName>
        <fullName evidence="3">Beta-lactamase</fullName>
    </recommendedName>
</protein>
<dbReference type="PANTHER" id="PTHR43283">
    <property type="entry name" value="BETA-LACTAMASE-RELATED"/>
    <property type="match status" value="1"/>
</dbReference>
<dbReference type="AlphaFoldDB" id="A0A562D586"/>
<proteinExistence type="predicted"/>
<accession>A0A562D586</accession>